<gene>
    <name evidence="3" type="primary">LOC115890540</name>
</gene>
<dbReference type="RefSeq" id="XP_030766660.1">
    <property type="nucleotide sequence ID" value="XM_030910800.1"/>
</dbReference>
<proteinExistence type="predicted"/>
<dbReference type="SUPFAM" id="SSF56112">
    <property type="entry name" value="Protein kinase-like (PK-like)"/>
    <property type="match status" value="1"/>
</dbReference>
<feature type="domain" description="CHK kinase-like" evidence="1">
    <location>
        <begin position="123"/>
        <end position="329"/>
    </location>
</feature>
<dbReference type="InterPro" id="IPR015897">
    <property type="entry name" value="CHK_kinase-like"/>
</dbReference>
<dbReference type="Pfam" id="PF02958">
    <property type="entry name" value="EcKL"/>
    <property type="match status" value="1"/>
</dbReference>
<dbReference type="GeneID" id="115890540"/>
<reference evidence="3" key="1">
    <citation type="submission" date="2025-08" db="UniProtKB">
        <authorList>
            <consortium name="RefSeq"/>
        </authorList>
    </citation>
    <scope>IDENTIFICATION</scope>
    <source>
        <tissue evidence="3">Gonads</tissue>
    </source>
</reference>
<dbReference type="PANTHER" id="PTHR11012">
    <property type="entry name" value="PROTEIN KINASE-LIKE DOMAIN-CONTAINING"/>
    <property type="match status" value="1"/>
</dbReference>
<dbReference type="SMART" id="SM00587">
    <property type="entry name" value="CHK"/>
    <property type="match status" value="1"/>
</dbReference>
<protein>
    <submittedName>
        <fullName evidence="3">Uncharacterized protein LOC115890540</fullName>
    </submittedName>
</protein>
<dbReference type="Gene3D" id="3.90.1200.10">
    <property type="match status" value="1"/>
</dbReference>
<dbReference type="InParanoid" id="A0A6J2YUZ7"/>
<dbReference type="KEGG" id="soy:115890540"/>
<dbReference type="OrthoDB" id="190089at2759"/>
<evidence type="ECO:0000259" key="1">
    <source>
        <dbReference type="SMART" id="SM00587"/>
    </source>
</evidence>
<organism evidence="2 3">
    <name type="scientific">Sitophilus oryzae</name>
    <name type="common">Rice weevil</name>
    <name type="synonym">Curculio oryzae</name>
    <dbReference type="NCBI Taxonomy" id="7048"/>
    <lineage>
        <taxon>Eukaryota</taxon>
        <taxon>Metazoa</taxon>
        <taxon>Ecdysozoa</taxon>
        <taxon>Arthropoda</taxon>
        <taxon>Hexapoda</taxon>
        <taxon>Insecta</taxon>
        <taxon>Pterygota</taxon>
        <taxon>Neoptera</taxon>
        <taxon>Endopterygota</taxon>
        <taxon>Coleoptera</taxon>
        <taxon>Polyphaga</taxon>
        <taxon>Cucujiformia</taxon>
        <taxon>Curculionidae</taxon>
        <taxon>Dryophthorinae</taxon>
        <taxon>Sitophilus</taxon>
    </lineage>
</organism>
<dbReference type="InterPro" id="IPR004119">
    <property type="entry name" value="EcKL"/>
</dbReference>
<dbReference type="Proteomes" id="UP000504635">
    <property type="component" value="Unplaced"/>
</dbReference>
<keyword evidence="2" id="KW-1185">Reference proteome</keyword>
<dbReference type="InterPro" id="IPR011009">
    <property type="entry name" value="Kinase-like_dom_sf"/>
</dbReference>
<sequence length="493" mass="58104">MASEILSTTDCETIVKNYLNRNDFEVMWYNLKPFFSEVNGFLGEHLLLLIDVKIKERTTTLRFFTKRFPFEHPMQSQYLNSMQGWQREIYFFETFLPNLERTLPGYSLDFVPRYLLGKPNDIIVFEDLTLRNFDLPRKPSLNLLDNQHICLAIKALAKYHAGSLAYEEYKSRELGKPYRLYSGEEELIKEPLIRKEEGFLGYDWFKAGVSGLRALINRVYKGEKPLEEVNAKFEILVEKALQLMFPHSNFRNVLAHGDLWAKNIMYQYEGDSSEPINVLLVDFQLQRYNVPIHDVLLFISLTTNRETKQKYFTFYLNYYYKEICNQLQSLNVSPEEVSMAYDEFLGSVTFIMPEIKIQGALQRLQQCGNKDFYTKLLGNKEEFIKFVFGDKTPFALELFDTDDNFRGLLTEAVEEVIESCLYPEIFREDCYRILEDTLGKSAYELKQYKTETIDEKEFLFKLEITVVIEKNEKEFKFLVQNKPLGFAKVIKKL</sequence>
<evidence type="ECO:0000313" key="3">
    <source>
        <dbReference type="RefSeq" id="XP_030766660.1"/>
    </source>
</evidence>
<name>A0A6J2YUZ7_SITOR</name>
<accession>A0A6J2YUZ7</accession>
<dbReference type="AlphaFoldDB" id="A0A6J2YUZ7"/>
<evidence type="ECO:0000313" key="2">
    <source>
        <dbReference type="Proteomes" id="UP000504635"/>
    </source>
</evidence>
<dbReference type="PANTHER" id="PTHR11012:SF48">
    <property type="entry name" value="CHK KINASE-LIKE DOMAIN-CONTAINING PROTEIN-RELATED"/>
    <property type="match status" value="1"/>
</dbReference>